<gene>
    <name evidence="6" type="ORF">OIK42_02250</name>
</gene>
<dbReference type="PANTHER" id="PTHR30118">
    <property type="entry name" value="HTH-TYPE TRANSCRIPTIONAL REGULATOR LEUO-RELATED"/>
    <property type="match status" value="1"/>
</dbReference>
<reference evidence="6 7" key="1">
    <citation type="submission" date="2022-10" db="EMBL/GenBank/DDBJ databases">
        <title>Alteromonas sp. chi3 Genome sequencing.</title>
        <authorList>
            <person name="Park S."/>
        </authorList>
    </citation>
    <scope>NUCLEOTIDE SEQUENCE [LARGE SCALE GENOMIC DNA]</scope>
    <source>
        <strain evidence="7">chi3</strain>
    </source>
</reference>
<proteinExistence type="inferred from homology"/>
<evidence type="ECO:0000256" key="3">
    <source>
        <dbReference type="ARBA" id="ARBA00023125"/>
    </source>
</evidence>
<keyword evidence="4" id="KW-0804">Transcription</keyword>
<dbReference type="PANTHER" id="PTHR30118:SF15">
    <property type="entry name" value="TRANSCRIPTIONAL REGULATORY PROTEIN"/>
    <property type="match status" value="1"/>
</dbReference>
<dbReference type="SUPFAM" id="SSF46785">
    <property type="entry name" value="Winged helix' DNA-binding domain"/>
    <property type="match status" value="1"/>
</dbReference>
<dbReference type="PROSITE" id="PS50931">
    <property type="entry name" value="HTH_LYSR"/>
    <property type="match status" value="1"/>
</dbReference>
<evidence type="ECO:0000256" key="2">
    <source>
        <dbReference type="ARBA" id="ARBA00023015"/>
    </source>
</evidence>
<keyword evidence="3" id="KW-0238">DNA-binding</keyword>
<evidence type="ECO:0000313" key="7">
    <source>
        <dbReference type="Proteomes" id="UP001218788"/>
    </source>
</evidence>
<feature type="domain" description="HTH lysR-type" evidence="5">
    <location>
        <begin position="11"/>
        <end position="68"/>
    </location>
</feature>
<dbReference type="SUPFAM" id="SSF53850">
    <property type="entry name" value="Periplasmic binding protein-like II"/>
    <property type="match status" value="1"/>
</dbReference>
<protein>
    <submittedName>
        <fullName evidence="6">LysR family transcriptional regulator</fullName>
    </submittedName>
</protein>
<dbReference type="InterPro" id="IPR000847">
    <property type="entry name" value="LysR_HTH_N"/>
</dbReference>
<organism evidence="6 7">
    <name type="scientific">Alteromonas gilva</name>
    <dbReference type="NCBI Taxonomy" id="2987522"/>
    <lineage>
        <taxon>Bacteria</taxon>
        <taxon>Pseudomonadati</taxon>
        <taxon>Pseudomonadota</taxon>
        <taxon>Gammaproteobacteria</taxon>
        <taxon>Alteromonadales</taxon>
        <taxon>Alteromonadaceae</taxon>
        <taxon>Alteromonas/Salinimonas group</taxon>
        <taxon>Alteromonas</taxon>
    </lineage>
</organism>
<dbReference type="RefSeq" id="WP_273638017.1">
    <property type="nucleotide sequence ID" value="NZ_JAQQXP010000001.1"/>
</dbReference>
<evidence type="ECO:0000313" key="6">
    <source>
        <dbReference type="EMBL" id="MDC8829574.1"/>
    </source>
</evidence>
<keyword evidence="7" id="KW-1185">Reference proteome</keyword>
<accession>A0ABT5KXR7</accession>
<dbReference type="InterPro" id="IPR036388">
    <property type="entry name" value="WH-like_DNA-bd_sf"/>
</dbReference>
<dbReference type="Pfam" id="PF00126">
    <property type="entry name" value="HTH_1"/>
    <property type="match status" value="1"/>
</dbReference>
<evidence type="ECO:0000256" key="1">
    <source>
        <dbReference type="ARBA" id="ARBA00009437"/>
    </source>
</evidence>
<dbReference type="Pfam" id="PF03466">
    <property type="entry name" value="LysR_substrate"/>
    <property type="match status" value="1"/>
</dbReference>
<dbReference type="EMBL" id="JAQQXP010000001">
    <property type="protein sequence ID" value="MDC8829574.1"/>
    <property type="molecule type" value="Genomic_DNA"/>
</dbReference>
<dbReference type="Gene3D" id="1.10.10.10">
    <property type="entry name" value="Winged helix-like DNA-binding domain superfamily/Winged helix DNA-binding domain"/>
    <property type="match status" value="1"/>
</dbReference>
<name>A0ABT5KXR7_9ALTE</name>
<comment type="similarity">
    <text evidence="1">Belongs to the LysR transcriptional regulatory family.</text>
</comment>
<dbReference type="InterPro" id="IPR005119">
    <property type="entry name" value="LysR_subst-bd"/>
</dbReference>
<dbReference type="InterPro" id="IPR050389">
    <property type="entry name" value="LysR-type_TF"/>
</dbReference>
<evidence type="ECO:0000256" key="4">
    <source>
        <dbReference type="ARBA" id="ARBA00023163"/>
    </source>
</evidence>
<dbReference type="Gene3D" id="3.40.190.10">
    <property type="entry name" value="Periplasmic binding protein-like II"/>
    <property type="match status" value="2"/>
</dbReference>
<sequence>MKSQNAPLSRIDMNLLPILDVLLNTQSVADSAEVLSLSSPTVSRALAKLREAFHDQLLVRSGQRLVRTPRADAIRAELKTILALTEGLTSRQLKPDMAVSQRIFRVRCDGTFAGIVSRLLIPQLQQHAPRTGVHFIGESPRGDFRADDVDLELSGRREFPPETVVKKLAEVPLVGVVAKTHPLLTMPVTEQAMMAYPHILATIQSEFSHELNASLASYGLHRREQYMVPSFFSAALSAQASNGIATMPGIIARQLHQMLDMAQLRLPDSLPQAEVLCAWHVKYRDDYEHQWFRKQVFECVQRIVDASESASP</sequence>
<evidence type="ECO:0000259" key="5">
    <source>
        <dbReference type="PROSITE" id="PS50931"/>
    </source>
</evidence>
<comment type="caution">
    <text evidence="6">The sequence shown here is derived from an EMBL/GenBank/DDBJ whole genome shotgun (WGS) entry which is preliminary data.</text>
</comment>
<keyword evidence="2" id="KW-0805">Transcription regulation</keyword>
<dbReference type="InterPro" id="IPR036390">
    <property type="entry name" value="WH_DNA-bd_sf"/>
</dbReference>
<dbReference type="Proteomes" id="UP001218788">
    <property type="component" value="Unassembled WGS sequence"/>
</dbReference>